<gene>
    <name evidence="3" type="ORF">BMF94_5552</name>
</gene>
<dbReference type="Pfam" id="PF02627">
    <property type="entry name" value="CMD"/>
    <property type="match status" value="1"/>
</dbReference>
<dbReference type="InterPro" id="IPR000073">
    <property type="entry name" value="AB_hydrolase_1"/>
</dbReference>
<dbReference type="Gene3D" id="1.20.1290.10">
    <property type="entry name" value="AhpD-like"/>
    <property type="match status" value="1"/>
</dbReference>
<reference evidence="3 4" key="1">
    <citation type="journal article" date="2018" name="Front. Microbiol.">
        <title>Prospects for Fungal Bioremediation of Acidic Radioactive Waste Sites: Characterization and Genome Sequence of Rhodotorula taiwanensis MD1149.</title>
        <authorList>
            <person name="Tkavc R."/>
            <person name="Matrosova V.Y."/>
            <person name="Grichenko O.E."/>
            <person name="Gostincar C."/>
            <person name="Volpe R.P."/>
            <person name="Klimenkova P."/>
            <person name="Gaidamakova E.K."/>
            <person name="Zhou C.E."/>
            <person name="Stewart B.J."/>
            <person name="Lyman M.G."/>
            <person name="Malfatti S.A."/>
            <person name="Rubinfeld B."/>
            <person name="Courtot M."/>
            <person name="Singh J."/>
            <person name="Dalgard C.L."/>
            <person name="Hamilton T."/>
            <person name="Frey K.G."/>
            <person name="Gunde-Cimerman N."/>
            <person name="Dugan L."/>
            <person name="Daly M.J."/>
        </authorList>
    </citation>
    <scope>NUCLEOTIDE SEQUENCE [LARGE SCALE GENOMIC DNA]</scope>
    <source>
        <strain evidence="3 4">MD1149</strain>
    </source>
</reference>
<dbReference type="InterPro" id="IPR029058">
    <property type="entry name" value="AB_hydrolase_fold"/>
</dbReference>
<dbReference type="AlphaFoldDB" id="A0A2S5B394"/>
<dbReference type="PANTHER" id="PTHR34846:SF11">
    <property type="entry name" value="4-CARBOXYMUCONOLACTONE DECARBOXYLASE FAMILY PROTEIN (AFU_ORTHOLOGUE AFUA_6G11590)"/>
    <property type="match status" value="1"/>
</dbReference>
<feature type="domain" description="AB hydrolase-1" evidence="1">
    <location>
        <begin position="219"/>
        <end position="455"/>
    </location>
</feature>
<evidence type="ECO:0000259" key="1">
    <source>
        <dbReference type="Pfam" id="PF00561"/>
    </source>
</evidence>
<dbReference type="Pfam" id="PF00561">
    <property type="entry name" value="Abhydrolase_1"/>
    <property type="match status" value="1"/>
</dbReference>
<dbReference type="InterPro" id="IPR003779">
    <property type="entry name" value="CMD-like"/>
</dbReference>
<dbReference type="GO" id="GO:0016787">
    <property type="term" value="F:hydrolase activity"/>
    <property type="evidence" value="ECO:0007669"/>
    <property type="project" value="UniProtKB-KW"/>
</dbReference>
<dbReference type="STRING" id="741276.A0A2S5B394"/>
<evidence type="ECO:0000313" key="4">
    <source>
        <dbReference type="Proteomes" id="UP000237144"/>
    </source>
</evidence>
<protein>
    <submittedName>
        <fullName evidence="3">A/B superfamily hydrolase</fullName>
    </submittedName>
</protein>
<name>A0A2S5B394_9BASI</name>
<dbReference type="PRINTS" id="PR00111">
    <property type="entry name" value="ABHYDROLASE"/>
</dbReference>
<dbReference type="SUPFAM" id="SSF69118">
    <property type="entry name" value="AhpD-like"/>
    <property type="match status" value="1"/>
</dbReference>
<dbReference type="SUPFAM" id="SSF53474">
    <property type="entry name" value="alpha/beta-Hydrolases"/>
    <property type="match status" value="1"/>
</dbReference>
<keyword evidence="3" id="KW-0378">Hydrolase</keyword>
<accession>A0A2S5B394</accession>
<dbReference type="InterPro" id="IPR029032">
    <property type="entry name" value="AhpD-like"/>
</dbReference>
<keyword evidence="4" id="KW-1185">Reference proteome</keyword>
<organism evidence="3 4">
    <name type="scientific">Rhodotorula taiwanensis</name>
    <dbReference type="NCBI Taxonomy" id="741276"/>
    <lineage>
        <taxon>Eukaryota</taxon>
        <taxon>Fungi</taxon>
        <taxon>Dikarya</taxon>
        <taxon>Basidiomycota</taxon>
        <taxon>Pucciniomycotina</taxon>
        <taxon>Microbotryomycetes</taxon>
        <taxon>Sporidiobolales</taxon>
        <taxon>Sporidiobolaceae</taxon>
        <taxon>Rhodotorula</taxon>
    </lineage>
</organism>
<dbReference type="Gene3D" id="3.40.50.1820">
    <property type="entry name" value="alpha/beta hydrolase"/>
    <property type="match status" value="1"/>
</dbReference>
<dbReference type="GO" id="GO:0051920">
    <property type="term" value="F:peroxiredoxin activity"/>
    <property type="evidence" value="ECO:0007669"/>
    <property type="project" value="InterPro"/>
</dbReference>
<sequence length="469" mass="50638">MPRIPYKNPAKGTSPVGDAIRERRGARGLTPLDQALLNAPEIAAGWNTLLGAVRNRNSLPDDIRELMILRVAARNSATFEWIHHAHVGVDTGLTAPQLTVIRDLYSPMPTPQSPGVLSPFQAAALRFADASTFNVTVPQSRLDDLKQFLKDDQQLLEVTAVAATYNMVSRLLVTLDVGDMGTVSVPLPETEQTEHDVEVENGVSLHVHVAKRTEDDNAPWLVFVNSLMTNQKMWDGVLPRLSKKYNLLTFDQRGHGKSSVPPTKCTLDVLAKDIATILQKLSIATPIHAIVGVSQGGATALAFAQNHPELFSRLVACDTQATSPAANAKAWDERIALARSEGSMTKLADVTVPRWFPQGSTSELNAGGRREFFIHDMITSTPVEGFAMSAAALQGYDVYPGLAGKLGGKKVLLVAGERDGALPGVLSGLKDKLAADGVDAQFEQIPNAGHLPMVDAAQQWLDVVEKFLE</sequence>
<dbReference type="EMBL" id="PJQD01000085">
    <property type="protein sequence ID" value="POY71240.1"/>
    <property type="molecule type" value="Genomic_DNA"/>
</dbReference>
<dbReference type="PANTHER" id="PTHR34846">
    <property type="entry name" value="4-CARBOXYMUCONOLACTONE DECARBOXYLASE FAMILY PROTEIN (AFU_ORTHOLOGUE AFUA_6G11590)"/>
    <property type="match status" value="1"/>
</dbReference>
<dbReference type="Proteomes" id="UP000237144">
    <property type="component" value="Unassembled WGS sequence"/>
</dbReference>
<comment type="caution">
    <text evidence="3">The sequence shown here is derived from an EMBL/GenBank/DDBJ whole genome shotgun (WGS) entry which is preliminary data.</text>
</comment>
<evidence type="ECO:0000259" key="2">
    <source>
        <dbReference type="Pfam" id="PF02627"/>
    </source>
</evidence>
<evidence type="ECO:0000313" key="3">
    <source>
        <dbReference type="EMBL" id="POY71240.1"/>
    </source>
</evidence>
<feature type="domain" description="Carboxymuconolactone decarboxylase-like" evidence="2">
    <location>
        <begin position="40"/>
        <end position="98"/>
    </location>
</feature>
<proteinExistence type="predicted"/>
<dbReference type="OrthoDB" id="9998495at2759"/>